<dbReference type="InterPro" id="IPR003018">
    <property type="entry name" value="GAF"/>
</dbReference>
<feature type="domain" description="GAF" evidence="2">
    <location>
        <begin position="78"/>
        <end position="229"/>
    </location>
</feature>
<evidence type="ECO:0000259" key="2">
    <source>
        <dbReference type="SMART" id="SM00065"/>
    </source>
</evidence>
<proteinExistence type="inferred from homology"/>
<dbReference type="InterPro" id="IPR041522">
    <property type="entry name" value="CdaR_GGDEF"/>
</dbReference>
<name>A0ABW2XHA6_9ACTN</name>
<gene>
    <name evidence="3" type="ORF">ACFQZM_10040</name>
</gene>
<evidence type="ECO:0000313" key="3">
    <source>
        <dbReference type="EMBL" id="MFD0684838.1"/>
    </source>
</evidence>
<dbReference type="EMBL" id="JBHTGP010000005">
    <property type="protein sequence ID" value="MFD0684838.1"/>
    <property type="molecule type" value="Genomic_DNA"/>
</dbReference>
<dbReference type="SUPFAM" id="SSF55781">
    <property type="entry name" value="GAF domain-like"/>
    <property type="match status" value="1"/>
</dbReference>
<sequence length="626" mass="66235">MTCGVFLELLAREASPVEFEGPLVEARAAGASPAVLEELEAAKLAALRVRTVMRRHARREAELAALFDTAGDLAALRGLDAVLKAITRRARRLLGADISYLTLNDDERGETYMRVTDGSVSAAFRRLRLPMGTGLVGLVAQTAMPYTSAHYLGDTQFRHRGFIDDAVAEEGIVAILGVPMQLGSRVIGVLTAANRSERPFDQEEVALLGSLAAHAAIAIDNARLLEETRTALEELSAANEVVKARSAAVERAARAHDRMTAVVVRGGGVEDVGAVVTELLGGTLHVLDADGRQLATTGAESAGLDDAELAGVSASAHSARAQGRTVRRGDLWIASVSTGDEMLGTLVLRLRGEVSDADQRILERAALVTALLLLFRRSVTEAEGRVRGELLDDLLSGRPSDAEAVTARARRVEVDLSGPHVVLSARHGSRELRQRAAFWASSHAAVEHGLAASRGEEIVLLLPGDRPGDAARRVAKELGASLGTAVTVGAAGPVRGPAAVAGAHREAQRCADALLALGRRGDGAGADELGFVGLLIGDDRDVAGFLAGTLGPVLDYDERRGTALVRTLEAYFGTGGSLSRTAERLHIHVNTVTQRLDRVARLLGDGWQAPERALELQLALRLHRLS</sequence>
<dbReference type="Gene3D" id="1.10.10.2840">
    <property type="entry name" value="PucR C-terminal helix-turn-helix domain"/>
    <property type="match status" value="1"/>
</dbReference>
<dbReference type="InterPro" id="IPR029016">
    <property type="entry name" value="GAF-like_dom_sf"/>
</dbReference>
<dbReference type="RefSeq" id="WP_378322323.1">
    <property type="nucleotide sequence ID" value="NZ_JBHTGP010000005.1"/>
</dbReference>
<dbReference type="InterPro" id="IPR025736">
    <property type="entry name" value="PucR_C-HTH_dom"/>
</dbReference>
<keyword evidence="4" id="KW-1185">Reference proteome</keyword>
<dbReference type="PANTHER" id="PTHR33744:SF1">
    <property type="entry name" value="DNA-BINDING TRANSCRIPTIONAL ACTIVATOR ADER"/>
    <property type="match status" value="1"/>
</dbReference>
<dbReference type="PANTHER" id="PTHR33744">
    <property type="entry name" value="CARBOHYDRATE DIACID REGULATOR"/>
    <property type="match status" value="1"/>
</dbReference>
<evidence type="ECO:0000313" key="4">
    <source>
        <dbReference type="Proteomes" id="UP001597063"/>
    </source>
</evidence>
<accession>A0ABW2XHA6</accession>
<comment type="caution">
    <text evidence="3">The sequence shown here is derived from an EMBL/GenBank/DDBJ whole genome shotgun (WGS) entry which is preliminary data.</text>
</comment>
<reference evidence="4" key="1">
    <citation type="journal article" date="2019" name="Int. J. Syst. Evol. Microbiol.">
        <title>The Global Catalogue of Microorganisms (GCM) 10K type strain sequencing project: providing services to taxonomists for standard genome sequencing and annotation.</title>
        <authorList>
            <consortium name="The Broad Institute Genomics Platform"/>
            <consortium name="The Broad Institute Genome Sequencing Center for Infectious Disease"/>
            <person name="Wu L."/>
            <person name="Ma J."/>
        </authorList>
    </citation>
    <scope>NUCLEOTIDE SEQUENCE [LARGE SCALE GENOMIC DNA]</scope>
    <source>
        <strain evidence="4">JCM 9371</strain>
    </source>
</reference>
<dbReference type="Pfam" id="PF01590">
    <property type="entry name" value="GAF"/>
    <property type="match status" value="1"/>
</dbReference>
<organism evidence="3 4">
    <name type="scientific">Actinomadura fibrosa</name>
    <dbReference type="NCBI Taxonomy" id="111802"/>
    <lineage>
        <taxon>Bacteria</taxon>
        <taxon>Bacillati</taxon>
        <taxon>Actinomycetota</taxon>
        <taxon>Actinomycetes</taxon>
        <taxon>Streptosporangiales</taxon>
        <taxon>Thermomonosporaceae</taxon>
        <taxon>Actinomadura</taxon>
    </lineage>
</organism>
<comment type="similarity">
    <text evidence="1">Belongs to the CdaR family.</text>
</comment>
<dbReference type="Pfam" id="PF17853">
    <property type="entry name" value="GGDEF_2"/>
    <property type="match status" value="1"/>
</dbReference>
<dbReference type="Pfam" id="PF13556">
    <property type="entry name" value="HTH_30"/>
    <property type="match status" value="1"/>
</dbReference>
<dbReference type="InterPro" id="IPR042070">
    <property type="entry name" value="PucR_C-HTH_sf"/>
</dbReference>
<dbReference type="SMART" id="SM00065">
    <property type="entry name" value="GAF"/>
    <property type="match status" value="1"/>
</dbReference>
<dbReference type="Proteomes" id="UP001597063">
    <property type="component" value="Unassembled WGS sequence"/>
</dbReference>
<evidence type="ECO:0000256" key="1">
    <source>
        <dbReference type="ARBA" id="ARBA00006754"/>
    </source>
</evidence>
<protein>
    <submittedName>
        <fullName evidence="3">Helix-turn-helix domain-containing protein</fullName>
    </submittedName>
</protein>
<dbReference type="InterPro" id="IPR051448">
    <property type="entry name" value="CdaR-like_regulators"/>
</dbReference>
<dbReference type="Gene3D" id="3.30.450.40">
    <property type="match status" value="1"/>
</dbReference>